<gene>
    <name evidence="8" type="ORF">E6K80_05105</name>
</gene>
<keyword evidence="7" id="KW-1133">Transmembrane helix</keyword>
<dbReference type="GO" id="GO:0046872">
    <property type="term" value="F:metal ion binding"/>
    <property type="evidence" value="ECO:0007669"/>
    <property type="project" value="UniProtKB-KW"/>
</dbReference>
<evidence type="ECO:0000256" key="4">
    <source>
        <dbReference type="ARBA" id="ARBA00022833"/>
    </source>
</evidence>
<dbReference type="Pfam" id="PF10070">
    <property type="entry name" value="DabA"/>
    <property type="match status" value="1"/>
</dbReference>
<evidence type="ECO:0000256" key="3">
    <source>
        <dbReference type="ARBA" id="ARBA00022723"/>
    </source>
</evidence>
<evidence type="ECO:0000256" key="1">
    <source>
        <dbReference type="ARBA" id="ARBA00022448"/>
    </source>
</evidence>
<keyword evidence="3" id="KW-0479">Metal-binding</keyword>
<feature type="transmembrane region" description="Helical" evidence="7">
    <location>
        <begin position="562"/>
        <end position="585"/>
    </location>
</feature>
<dbReference type="InterPro" id="IPR018752">
    <property type="entry name" value="DabA"/>
</dbReference>
<feature type="region of interest" description="Disordered" evidence="6">
    <location>
        <begin position="1"/>
        <end position="26"/>
    </location>
</feature>
<dbReference type="PANTHER" id="PTHR38344:SF1">
    <property type="entry name" value="INORGANIC CARBON TRANSPORTER SUBUNIT DABA-RELATED"/>
    <property type="match status" value="1"/>
</dbReference>
<comment type="caution">
    <text evidence="8">The sequence shown here is derived from an EMBL/GenBank/DDBJ whole genome shotgun (WGS) entry which is preliminary data.</text>
</comment>
<keyword evidence="5 7" id="KW-0472">Membrane</keyword>
<dbReference type="PANTHER" id="PTHR38344">
    <property type="entry name" value="UPF0753 PROTEIN AQ_863"/>
    <property type="match status" value="1"/>
</dbReference>
<organism evidence="8 9">
    <name type="scientific">Eiseniibacteriota bacterium</name>
    <dbReference type="NCBI Taxonomy" id="2212470"/>
    <lineage>
        <taxon>Bacteria</taxon>
        <taxon>Candidatus Eiseniibacteriota</taxon>
    </lineage>
</organism>
<keyword evidence="4" id="KW-0862">Zinc</keyword>
<evidence type="ECO:0000313" key="8">
    <source>
        <dbReference type="EMBL" id="TMQ71607.1"/>
    </source>
</evidence>
<evidence type="ECO:0000256" key="7">
    <source>
        <dbReference type="SAM" id="Phobius"/>
    </source>
</evidence>
<evidence type="ECO:0000256" key="5">
    <source>
        <dbReference type="ARBA" id="ARBA00023136"/>
    </source>
</evidence>
<evidence type="ECO:0000256" key="2">
    <source>
        <dbReference type="ARBA" id="ARBA00022475"/>
    </source>
</evidence>
<dbReference type="EMBL" id="VBPA01000114">
    <property type="protein sequence ID" value="TMQ71607.1"/>
    <property type="molecule type" value="Genomic_DNA"/>
</dbReference>
<sequence length="593" mass="66752">MARRRRGRYSRDRVTPDDASGEHVPPHLLPAQGPISIFIHHNTLHAFEHLPFEDAVEQAADELGREPFLEETRYRDKLASGRIRAKDVEALILEYLGPRSAENVAGIGSRLDLWRAVVLHGIPEAMGQELSWILEETEVLSRFRDDVPASARSASLALGELNGRVGDERRAVRRLWQSSLDAVRSADAPPRLPLEAPVRHRDWLLAAHRIDTDAWIHPPLIRFLAGYLDQGLAHWSMPERGRGIHGCFLEVYGTSLAAQSGHWARTLPSIVADDRAAGRHALDSIAHSLVQLGVSEAETSDYVRAELLALRGWAGIVRQIEERPDRVPARDLEVTLGGYLAVRLLFERAAIDEAAKQLSLRGPVSDLQNRLRDRLLVPPAATAAERAWPMFQLAQLCGIDPSIVEQWTPRHVAALESELREVDGVRRRRILHQAFERAIRHRLYDALVHHLPRTPAGPPAFQAIFCLDEREESFRRHLEEVDPACETFATAGFFNVAMYHEGVTDAHARPLCPVAIRPDHYVAEIEADGRGLVERTRRFHRRAAGFLGYNVHLGSRLPVPGALLMTAFGWLALVPLVLRVVFPWLSSRWRRIR</sequence>
<proteinExistence type="predicted"/>
<name>A0A538U6V8_UNCEI</name>
<dbReference type="AlphaFoldDB" id="A0A538U6V8"/>
<keyword evidence="1" id="KW-0813">Transport</keyword>
<dbReference type="Proteomes" id="UP000319836">
    <property type="component" value="Unassembled WGS sequence"/>
</dbReference>
<feature type="compositionally biased region" description="Basic and acidic residues" evidence="6">
    <location>
        <begin position="9"/>
        <end position="25"/>
    </location>
</feature>
<keyword evidence="7" id="KW-0812">Transmembrane</keyword>
<protein>
    <submittedName>
        <fullName evidence="8">DUF2309 domain-containing protein</fullName>
    </submittedName>
</protein>
<evidence type="ECO:0000313" key="9">
    <source>
        <dbReference type="Proteomes" id="UP000319836"/>
    </source>
</evidence>
<reference evidence="8 9" key="1">
    <citation type="journal article" date="2019" name="Nat. Microbiol.">
        <title>Mediterranean grassland soil C-N compound turnover is dependent on rainfall and depth, and is mediated by genomically divergent microorganisms.</title>
        <authorList>
            <person name="Diamond S."/>
            <person name="Andeer P.F."/>
            <person name="Li Z."/>
            <person name="Crits-Christoph A."/>
            <person name="Burstein D."/>
            <person name="Anantharaman K."/>
            <person name="Lane K.R."/>
            <person name="Thomas B.C."/>
            <person name="Pan C."/>
            <person name="Northen T.R."/>
            <person name="Banfield J.F."/>
        </authorList>
    </citation>
    <scope>NUCLEOTIDE SEQUENCE [LARGE SCALE GENOMIC DNA]</scope>
    <source>
        <strain evidence="8">WS_10</strain>
    </source>
</reference>
<accession>A0A538U6V8</accession>
<keyword evidence="2" id="KW-1003">Cell membrane</keyword>
<evidence type="ECO:0000256" key="6">
    <source>
        <dbReference type="SAM" id="MobiDB-lite"/>
    </source>
</evidence>